<dbReference type="Proteomes" id="UP001150538">
    <property type="component" value="Unassembled WGS sequence"/>
</dbReference>
<evidence type="ECO:0000256" key="1">
    <source>
        <dbReference type="ARBA" id="ARBA00009809"/>
    </source>
</evidence>
<proteinExistence type="inferred from homology"/>
<dbReference type="InterPro" id="IPR031330">
    <property type="entry name" value="Gly_Hdrlase_35_cat"/>
</dbReference>
<evidence type="ECO:0000256" key="2">
    <source>
        <dbReference type="RuleBase" id="RU003679"/>
    </source>
</evidence>
<sequence length="1200" mass="134309">MGSTIILRSKLFAGIVGLIGVFLTFSFHPLLSIFSIIITAIGFVIWRIRYHFDSGLRLTSLNDVKLTSTGEVAFIEEISGEKFSQAVTTESVAFARKKYVNRLEFDRFGLTVNGKPVVLISTDFDYWNIINGHLGTWRQALLRIKACGVNTVRLRFHWGFHSASPNQYNFDEDHDVKKLLEICSEVGMYVIAAVGPYIGEDVQAGGYPQWLIPNKSYRLRHMWHSGWKRISPEFAIMNYDWYSQILPIIQPFQVTNSLKTDHQKCVVLVQVENQLYSRMGKDGFPMHLRDEMRALAYGARDFSITVPLVANNLKTSELVAGNLARAYKYVEDKLRKWKLISDDFFVDIEGHTLFPGTLNTDTVLQDLYPLRANNTPLLINEIDQMSATPYNLSFELASVMAAGSTIFSMSQLVPTSFHDIFSSVYVHELSPKSSFLDDGLMYSEQGLKTHLLLYSIRSVAHILAKTDSVHERPWIYKPKIRAARGIVVQGQGIRADYRRSALDSSEDVKGLTVEQEAIHGEGLTLVGFVRPESSTLSSPDHSETKKFNLSVILDDDPINAEPVVTLEGSLPADSALVLLSNYDITANTGAAFTRLLASTKPVYLRQKVVFEGYRPSEVWIVPAESVQHGQMAFVGRVNVLGDDASVEYLTDDDGDQDDVMFSIVEFGEKSNLVQINSETQCIYVILVNEEESNTLLAEFSQDGNGAQLISWGSQNVIFDGDEILAMQDSDDGKDQSIIVLGQHKSNGILVKNDTKDQKYPALAFLTQYTIPKAQKSLDKKIEKIESRITDWDTYNWELLPTYTDLESMDDINTLPSSRDLGQFAFLAQDLTFSCCHTVYRGTVHLNYRHLTDKKIRLELNGRHRCTLFVNGKNMSGHTTLSDKLGQAGSYRGPDFRNDTRSYDVTPFMYVGQGNESIRNEVIVLVESFGLGSQARLMNDARTPRGLINAYWHGFNLATGHHHDDSEIHDESNDPRTNELKAPWEMVGVSTTSLSNPYSTSGLPDECETKGWKVVEDADSGKDLLTKFVNLSQSKGPDNRLVNKIRLNVNPDFGVQWIRMDVNSSIQVDLDHPLLFSIKGNVTLYVWVDGHLIGRHHGFRLIKASSSAKDDDKKDLKTKPNSDNKDSDGDERCSLLKTSSRSGKDIKTTFAWYSSTDTKCSVKFMVYGWASETTTGGPANSSGGDIPKGSSGTIPVEIEIK</sequence>
<dbReference type="AlphaFoldDB" id="A0A9W8DVU0"/>
<dbReference type="PANTHER" id="PTHR23421">
    <property type="entry name" value="BETA-GALACTOSIDASE RELATED"/>
    <property type="match status" value="1"/>
</dbReference>
<dbReference type="SUPFAM" id="SSF51445">
    <property type="entry name" value="(Trans)glycosidases"/>
    <property type="match status" value="1"/>
</dbReference>
<keyword evidence="4" id="KW-0472">Membrane</keyword>
<comment type="caution">
    <text evidence="6">The sequence shown here is derived from an EMBL/GenBank/DDBJ whole genome shotgun (WGS) entry which is preliminary data.</text>
</comment>
<dbReference type="GO" id="GO:0005975">
    <property type="term" value="P:carbohydrate metabolic process"/>
    <property type="evidence" value="ECO:0007669"/>
    <property type="project" value="InterPro"/>
</dbReference>
<feature type="transmembrane region" description="Helical" evidence="4">
    <location>
        <begin position="12"/>
        <end position="45"/>
    </location>
</feature>
<evidence type="ECO:0000313" key="7">
    <source>
        <dbReference type="Proteomes" id="UP001150538"/>
    </source>
</evidence>
<dbReference type="Pfam" id="PF01301">
    <property type="entry name" value="Glyco_hydro_35"/>
    <property type="match status" value="1"/>
</dbReference>
<keyword evidence="4" id="KW-1133">Transmembrane helix</keyword>
<dbReference type="Gene3D" id="2.60.120.260">
    <property type="entry name" value="Galactose-binding domain-like"/>
    <property type="match status" value="1"/>
</dbReference>
<name>A0A9W8DVU0_9FUNG</name>
<protein>
    <recommendedName>
        <fullName evidence="5">Glycoside hydrolase 35 catalytic domain-containing protein</fullName>
    </recommendedName>
</protein>
<evidence type="ECO:0000313" key="6">
    <source>
        <dbReference type="EMBL" id="KAJ1919967.1"/>
    </source>
</evidence>
<organism evidence="6 7">
    <name type="scientific">Mycoemilia scoparia</name>
    <dbReference type="NCBI Taxonomy" id="417184"/>
    <lineage>
        <taxon>Eukaryota</taxon>
        <taxon>Fungi</taxon>
        <taxon>Fungi incertae sedis</taxon>
        <taxon>Zoopagomycota</taxon>
        <taxon>Kickxellomycotina</taxon>
        <taxon>Kickxellomycetes</taxon>
        <taxon>Kickxellales</taxon>
        <taxon>Kickxellaceae</taxon>
        <taxon>Mycoemilia</taxon>
    </lineage>
</organism>
<dbReference type="GO" id="GO:0004553">
    <property type="term" value="F:hydrolase activity, hydrolyzing O-glycosyl compounds"/>
    <property type="evidence" value="ECO:0007669"/>
    <property type="project" value="InterPro"/>
</dbReference>
<feature type="compositionally biased region" description="Basic and acidic residues" evidence="3">
    <location>
        <begin position="1109"/>
        <end position="1133"/>
    </location>
</feature>
<dbReference type="InterPro" id="IPR001944">
    <property type="entry name" value="Glycoside_Hdrlase_35"/>
</dbReference>
<reference evidence="6" key="1">
    <citation type="submission" date="2022-07" db="EMBL/GenBank/DDBJ databases">
        <title>Phylogenomic reconstructions and comparative analyses of Kickxellomycotina fungi.</title>
        <authorList>
            <person name="Reynolds N.K."/>
            <person name="Stajich J.E."/>
            <person name="Barry K."/>
            <person name="Grigoriev I.V."/>
            <person name="Crous P."/>
            <person name="Smith M.E."/>
        </authorList>
    </citation>
    <scope>NUCLEOTIDE SEQUENCE</scope>
    <source>
        <strain evidence="6">NBRC 100468</strain>
    </source>
</reference>
<comment type="similarity">
    <text evidence="1 2">Belongs to the glycosyl hydrolase 35 family.</text>
</comment>
<dbReference type="InterPro" id="IPR017853">
    <property type="entry name" value="GH"/>
</dbReference>
<evidence type="ECO:0000256" key="3">
    <source>
        <dbReference type="SAM" id="MobiDB-lite"/>
    </source>
</evidence>
<evidence type="ECO:0000259" key="5">
    <source>
        <dbReference type="Pfam" id="PF01301"/>
    </source>
</evidence>
<keyword evidence="7" id="KW-1185">Reference proteome</keyword>
<dbReference type="EMBL" id="JANBPU010000019">
    <property type="protein sequence ID" value="KAJ1919967.1"/>
    <property type="molecule type" value="Genomic_DNA"/>
</dbReference>
<dbReference type="OrthoDB" id="1657402at2759"/>
<feature type="domain" description="Glycoside hydrolase 35 catalytic" evidence="5">
    <location>
        <begin position="110"/>
        <end position="307"/>
    </location>
</feature>
<evidence type="ECO:0000256" key="4">
    <source>
        <dbReference type="SAM" id="Phobius"/>
    </source>
</evidence>
<feature type="region of interest" description="Disordered" evidence="3">
    <location>
        <begin position="1174"/>
        <end position="1200"/>
    </location>
</feature>
<feature type="region of interest" description="Disordered" evidence="3">
    <location>
        <begin position="1109"/>
        <end position="1135"/>
    </location>
</feature>
<keyword evidence="4" id="KW-0812">Transmembrane</keyword>
<dbReference type="Gene3D" id="3.20.20.80">
    <property type="entry name" value="Glycosidases"/>
    <property type="match status" value="1"/>
</dbReference>
<accession>A0A9W8DVU0</accession>
<gene>
    <name evidence="6" type="ORF">H4219_001628</name>
</gene>